<dbReference type="PANTHER" id="PTHR31001">
    <property type="entry name" value="UNCHARACTERIZED TRANSCRIPTIONAL REGULATORY PROTEIN"/>
    <property type="match status" value="1"/>
</dbReference>
<dbReference type="GO" id="GO:0005634">
    <property type="term" value="C:nucleus"/>
    <property type="evidence" value="ECO:0007669"/>
    <property type="project" value="UniProtKB-SubCell"/>
</dbReference>
<dbReference type="EMBL" id="JAPQKO010000001">
    <property type="protein sequence ID" value="KAJ5183839.1"/>
    <property type="molecule type" value="Genomic_DNA"/>
</dbReference>
<comment type="subcellular location">
    <subcellularLocation>
        <location evidence="1">Nucleus</location>
    </subcellularLocation>
</comment>
<feature type="domain" description="Xylanolytic transcriptional activator regulatory" evidence="6">
    <location>
        <begin position="235"/>
        <end position="360"/>
    </location>
</feature>
<protein>
    <submittedName>
        <fullName evidence="7">Transcription factor</fullName>
    </submittedName>
</protein>
<evidence type="ECO:0000313" key="8">
    <source>
        <dbReference type="Proteomes" id="UP001146351"/>
    </source>
</evidence>
<dbReference type="InterPro" id="IPR007219">
    <property type="entry name" value="XnlR_reg_dom"/>
</dbReference>
<feature type="coiled-coil region" evidence="5">
    <location>
        <begin position="358"/>
        <end position="385"/>
    </location>
</feature>
<keyword evidence="3" id="KW-0804">Transcription</keyword>
<dbReference type="PANTHER" id="PTHR31001:SF53">
    <property type="entry name" value="ZN(II)2CYS6 TRANSCRIPTION FACTOR (EUROFUNG)"/>
    <property type="match status" value="1"/>
</dbReference>
<dbReference type="CDD" id="cd12148">
    <property type="entry name" value="fungal_TF_MHR"/>
    <property type="match status" value="1"/>
</dbReference>
<dbReference type="OrthoDB" id="4898680at2759"/>
<proteinExistence type="predicted"/>
<dbReference type="Proteomes" id="UP001146351">
    <property type="component" value="Unassembled WGS sequence"/>
</dbReference>
<dbReference type="InterPro" id="IPR050613">
    <property type="entry name" value="Sec_Metabolite_Reg"/>
</dbReference>
<evidence type="ECO:0000256" key="4">
    <source>
        <dbReference type="ARBA" id="ARBA00023242"/>
    </source>
</evidence>
<dbReference type="AlphaFoldDB" id="A0A9W9IRN0"/>
<comment type="caution">
    <text evidence="7">The sequence shown here is derived from an EMBL/GenBank/DDBJ whole genome shotgun (WGS) entry which is preliminary data.</text>
</comment>
<evidence type="ECO:0000256" key="1">
    <source>
        <dbReference type="ARBA" id="ARBA00004123"/>
    </source>
</evidence>
<keyword evidence="8" id="KW-1185">Reference proteome</keyword>
<sequence>MIDPKSDNSTELWSRKKASVSTPGFLGHTSYSDVFTDNGSDLSLIGLSSPSDNTQVDMQRIQLGAQVLVLLKYLPLYRDLALARFKVWKGWSLGWPLMDMILRIIKEMWDDAEEEEPDENQRALLLSKRLFKNHTVPMEVRSDTSWQEFAAIISERWETIGLMFTFTGLAIGYVFGDDPMFKKHGWPESKSVANTAAAVGELCLQFCDSDGVINDVVCWLQLHHTSLLTTVYGDGDYRPWRKLGEMATAVFALGLHQECTDVPFFLQEMRKRTMIGAHSADKTIATFLGRPPLISWRYCDITMPLDLCCEDIVAEPEVRDAIIAKLAPDGWNQEGCLKEGAWPRVSLLASMMREKILEVSLSRKSENLAQKVEELSRELHQLYNDLPAFLHWSSDSEFKGSYVDDHLLFNLNLEFLYNDFLLYRLLAKRTKTQPDGLITTSLKILNALLSMVAKVHRYPIIGWDVAWHLCYAGLPSSGVLSADLLRRSRNQALETAQFPRSEVIQKLSVFASHLDTMIQPDEGNYKIAQQGGRAIRNVLDQVLSTPAVPFSLGRDAVIPDTEPEEIDFVGMGFLDSTDFNDRAPFLGWLEGTADGQESWMAWMDFS</sequence>
<evidence type="ECO:0000259" key="6">
    <source>
        <dbReference type="Pfam" id="PF04082"/>
    </source>
</evidence>
<evidence type="ECO:0000256" key="5">
    <source>
        <dbReference type="SAM" id="Coils"/>
    </source>
</evidence>
<reference evidence="7" key="1">
    <citation type="submission" date="2022-11" db="EMBL/GenBank/DDBJ databases">
        <authorList>
            <person name="Petersen C."/>
        </authorList>
    </citation>
    <scope>NUCLEOTIDE SEQUENCE</scope>
    <source>
        <strain evidence="7">IBT 21917</strain>
    </source>
</reference>
<dbReference type="GO" id="GO:0006351">
    <property type="term" value="P:DNA-templated transcription"/>
    <property type="evidence" value="ECO:0007669"/>
    <property type="project" value="InterPro"/>
</dbReference>
<evidence type="ECO:0000256" key="3">
    <source>
        <dbReference type="ARBA" id="ARBA00023163"/>
    </source>
</evidence>
<keyword evidence="2" id="KW-0805">Transcription regulation</keyword>
<dbReference type="Pfam" id="PF04082">
    <property type="entry name" value="Fungal_trans"/>
    <property type="match status" value="1"/>
</dbReference>
<dbReference type="GO" id="GO:0008270">
    <property type="term" value="F:zinc ion binding"/>
    <property type="evidence" value="ECO:0007669"/>
    <property type="project" value="InterPro"/>
</dbReference>
<reference evidence="7" key="2">
    <citation type="journal article" date="2023" name="IMA Fungus">
        <title>Comparative genomic study of the Penicillium genus elucidates a diverse pangenome and 15 lateral gene transfer events.</title>
        <authorList>
            <person name="Petersen C."/>
            <person name="Sorensen T."/>
            <person name="Nielsen M.R."/>
            <person name="Sondergaard T.E."/>
            <person name="Sorensen J.L."/>
            <person name="Fitzpatrick D.A."/>
            <person name="Frisvad J.C."/>
            <person name="Nielsen K.L."/>
        </authorList>
    </citation>
    <scope>NUCLEOTIDE SEQUENCE</scope>
    <source>
        <strain evidence="7">IBT 21917</strain>
    </source>
</reference>
<keyword evidence="5" id="KW-0175">Coiled coil</keyword>
<evidence type="ECO:0000256" key="2">
    <source>
        <dbReference type="ARBA" id="ARBA00023015"/>
    </source>
</evidence>
<organism evidence="7 8">
    <name type="scientific">Penicillium capsulatum</name>
    <dbReference type="NCBI Taxonomy" id="69766"/>
    <lineage>
        <taxon>Eukaryota</taxon>
        <taxon>Fungi</taxon>
        <taxon>Dikarya</taxon>
        <taxon>Ascomycota</taxon>
        <taxon>Pezizomycotina</taxon>
        <taxon>Eurotiomycetes</taxon>
        <taxon>Eurotiomycetidae</taxon>
        <taxon>Eurotiales</taxon>
        <taxon>Aspergillaceae</taxon>
        <taxon>Penicillium</taxon>
    </lineage>
</organism>
<evidence type="ECO:0000313" key="7">
    <source>
        <dbReference type="EMBL" id="KAJ5183839.1"/>
    </source>
</evidence>
<keyword evidence="4" id="KW-0539">Nucleus</keyword>
<dbReference type="GO" id="GO:0003677">
    <property type="term" value="F:DNA binding"/>
    <property type="evidence" value="ECO:0007669"/>
    <property type="project" value="InterPro"/>
</dbReference>
<accession>A0A9W9IRN0</accession>
<gene>
    <name evidence="7" type="ORF">N7492_001455</name>
</gene>
<name>A0A9W9IRN0_9EURO</name>